<dbReference type="RefSeq" id="WP_345133894.1">
    <property type="nucleotide sequence ID" value="NZ_BAABAT010000025.1"/>
</dbReference>
<accession>A0ABP8DIY2</accession>
<gene>
    <name evidence="1" type="ORF">GCM10022255_071790</name>
</gene>
<proteinExistence type="predicted"/>
<evidence type="ECO:0000313" key="2">
    <source>
        <dbReference type="Proteomes" id="UP001500620"/>
    </source>
</evidence>
<name>A0ABP8DIY2_9ACTN</name>
<dbReference type="Proteomes" id="UP001500620">
    <property type="component" value="Unassembled WGS sequence"/>
</dbReference>
<organism evidence="1 2">
    <name type="scientific">Dactylosporangium darangshiense</name>
    <dbReference type="NCBI Taxonomy" id="579108"/>
    <lineage>
        <taxon>Bacteria</taxon>
        <taxon>Bacillati</taxon>
        <taxon>Actinomycetota</taxon>
        <taxon>Actinomycetes</taxon>
        <taxon>Micromonosporales</taxon>
        <taxon>Micromonosporaceae</taxon>
        <taxon>Dactylosporangium</taxon>
    </lineage>
</organism>
<comment type="caution">
    <text evidence="1">The sequence shown here is derived from an EMBL/GenBank/DDBJ whole genome shotgun (WGS) entry which is preliminary data.</text>
</comment>
<protein>
    <submittedName>
        <fullName evidence="1">Uncharacterized protein</fullName>
    </submittedName>
</protein>
<dbReference type="EMBL" id="BAABAT010000025">
    <property type="protein sequence ID" value="GAA4256929.1"/>
    <property type="molecule type" value="Genomic_DNA"/>
</dbReference>
<reference evidence="2" key="1">
    <citation type="journal article" date="2019" name="Int. J. Syst. Evol. Microbiol.">
        <title>The Global Catalogue of Microorganisms (GCM) 10K type strain sequencing project: providing services to taxonomists for standard genome sequencing and annotation.</title>
        <authorList>
            <consortium name="The Broad Institute Genomics Platform"/>
            <consortium name="The Broad Institute Genome Sequencing Center for Infectious Disease"/>
            <person name="Wu L."/>
            <person name="Ma J."/>
        </authorList>
    </citation>
    <scope>NUCLEOTIDE SEQUENCE [LARGE SCALE GENOMIC DNA]</scope>
    <source>
        <strain evidence="2">JCM 17441</strain>
    </source>
</reference>
<evidence type="ECO:0000313" key="1">
    <source>
        <dbReference type="EMBL" id="GAA4256929.1"/>
    </source>
</evidence>
<keyword evidence="2" id="KW-1185">Reference proteome</keyword>
<sequence>MRSRHREWPPATAAAVTADGRHPGLGRVFMVYRRDDLAPSVPDFKLEIHDRAQAVIFAFESGLVR</sequence>